<name>A0ABQ8JJR9_DERPT</name>
<evidence type="ECO:0000313" key="1">
    <source>
        <dbReference type="EMBL" id="KAH9422655.1"/>
    </source>
</evidence>
<protein>
    <submittedName>
        <fullName evidence="1">Uncharacterized protein</fullName>
    </submittedName>
</protein>
<sequence length="69" mass="7709">MDTYHRESISCTINVPDVVGIVDDCCPAVVVGNGCIESFEAPFLMQFLHSSTQQLQQGLDRFPLYMDLI</sequence>
<organism evidence="1 2">
    <name type="scientific">Dermatophagoides pteronyssinus</name>
    <name type="common">European house dust mite</name>
    <dbReference type="NCBI Taxonomy" id="6956"/>
    <lineage>
        <taxon>Eukaryota</taxon>
        <taxon>Metazoa</taxon>
        <taxon>Ecdysozoa</taxon>
        <taxon>Arthropoda</taxon>
        <taxon>Chelicerata</taxon>
        <taxon>Arachnida</taxon>
        <taxon>Acari</taxon>
        <taxon>Acariformes</taxon>
        <taxon>Sarcoptiformes</taxon>
        <taxon>Astigmata</taxon>
        <taxon>Psoroptidia</taxon>
        <taxon>Analgoidea</taxon>
        <taxon>Pyroglyphidae</taxon>
        <taxon>Dermatophagoidinae</taxon>
        <taxon>Dermatophagoides</taxon>
    </lineage>
</organism>
<reference evidence="1 2" key="1">
    <citation type="journal article" date="2018" name="J. Allergy Clin. Immunol.">
        <title>High-quality assembly of Dermatophagoides pteronyssinus genome and transcriptome reveals a wide range of novel allergens.</title>
        <authorList>
            <person name="Liu X.Y."/>
            <person name="Yang K.Y."/>
            <person name="Wang M.Q."/>
            <person name="Kwok J.S."/>
            <person name="Zeng X."/>
            <person name="Yang Z."/>
            <person name="Xiao X.J."/>
            <person name="Lau C.P."/>
            <person name="Li Y."/>
            <person name="Huang Z.M."/>
            <person name="Ba J.G."/>
            <person name="Yim A.K."/>
            <person name="Ouyang C.Y."/>
            <person name="Ngai S.M."/>
            <person name="Chan T.F."/>
            <person name="Leung E.L."/>
            <person name="Liu L."/>
            <person name="Liu Z.G."/>
            <person name="Tsui S.K."/>
        </authorList>
    </citation>
    <scope>NUCLEOTIDE SEQUENCE [LARGE SCALE GENOMIC DNA]</scope>
    <source>
        <strain evidence="1">Derp</strain>
    </source>
</reference>
<proteinExistence type="predicted"/>
<evidence type="ECO:0000313" key="2">
    <source>
        <dbReference type="Proteomes" id="UP000887458"/>
    </source>
</evidence>
<accession>A0ABQ8JJR9</accession>
<reference evidence="1 2" key="2">
    <citation type="journal article" date="2022" name="Mol. Biol. Evol.">
        <title>Comparative Genomics Reveals Insights into the Divergent Evolution of Astigmatic Mites and Household Pest Adaptations.</title>
        <authorList>
            <person name="Xiong Q."/>
            <person name="Wan A.T."/>
            <person name="Liu X."/>
            <person name="Fung C.S."/>
            <person name="Xiao X."/>
            <person name="Malainual N."/>
            <person name="Hou J."/>
            <person name="Wang L."/>
            <person name="Wang M."/>
            <person name="Yang K.Y."/>
            <person name="Cui Y."/>
            <person name="Leung E.L."/>
            <person name="Nong W."/>
            <person name="Shin S.K."/>
            <person name="Au S.W."/>
            <person name="Jeong K.Y."/>
            <person name="Chew F.T."/>
            <person name="Hui J.H."/>
            <person name="Leung T.F."/>
            <person name="Tungtrongchitr A."/>
            <person name="Zhong N."/>
            <person name="Liu Z."/>
            <person name="Tsui S.K."/>
        </authorList>
    </citation>
    <scope>NUCLEOTIDE SEQUENCE [LARGE SCALE GENOMIC DNA]</scope>
    <source>
        <strain evidence="1">Derp</strain>
    </source>
</reference>
<dbReference type="Proteomes" id="UP000887458">
    <property type="component" value="Unassembled WGS sequence"/>
</dbReference>
<keyword evidence="2" id="KW-1185">Reference proteome</keyword>
<dbReference type="EMBL" id="NJHN03000036">
    <property type="protein sequence ID" value="KAH9422655.1"/>
    <property type="molecule type" value="Genomic_DNA"/>
</dbReference>
<gene>
    <name evidence="1" type="ORF">DERP_003332</name>
</gene>
<comment type="caution">
    <text evidence="1">The sequence shown here is derived from an EMBL/GenBank/DDBJ whole genome shotgun (WGS) entry which is preliminary data.</text>
</comment>